<reference evidence="3" key="1">
    <citation type="journal article" date="2019" name="Int. J. Syst. Evol. Microbiol.">
        <title>The Global Catalogue of Microorganisms (GCM) 10K type strain sequencing project: providing services to taxonomists for standard genome sequencing and annotation.</title>
        <authorList>
            <consortium name="The Broad Institute Genomics Platform"/>
            <consortium name="The Broad Institute Genome Sequencing Center for Infectious Disease"/>
            <person name="Wu L."/>
            <person name="Ma J."/>
        </authorList>
    </citation>
    <scope>NUCLEOTIDE SEQUENCE [LARGE SCALE GENOMIC DNA]</scope>
    <source>
        <strain evidence="3">CGMCC 4.7181</strain>
    </source>
</reference>
<dbReference type="EMBL" id="BMMQ01000001">
    <property type="protein sequence ID" value="GGO58928.1"/>
    <property type="molecule type" value="Genomic_DNA"/>
</dbReference>
<keyword evidence="1" id="KW-0812">Transmembrane</keyword>
<keyword evidence="1" id="KW-1133">Transmembrane helix</keyword>
<proteinExistence type="predicted"/>
<organism evidence="2 3">
    <name type="scientific">Microbacterium nanhaiense</name>
    <dbReference type="NCBI Taxonomy" id="1301026"/>
    <lineage>
        <taxon>Bacteria</taxon>
        <taxon>Bacillati</taxon>
        <taxon>Actinomycetota</taxon>
        <taxon>Actinomycetes</taxon>
        <taxon>Micrococcales</taxon>
        <taxon>Microbacteriaceae</taxon>
        <taxon>Microbacterium</taxon>
    </lineage>
</organism>
<comment type="caution">
    <text evidence="2">The sequence shown here is derived from an EMBL/GenBank/DDBJ whole genome shotgun (WGS) entry which is preliminary data.</text>
</comment>
<keyword evidence="3" id="KW-1185">Reference proteome</keyword>
<keyword evidence="1" id="KW-0472">Membrane</keyword>
<protein>
    <submittedName>
        <fullName evidence="2">Uncharacterized protein</fullName>
    </submittedName>
</protein>
<accession>A0ABQ2MZM3</accession>
<gene>
    <name evidence="2" type="ORF">GCM10010910_00660</name>
</gene>
<dbReference type="Proteomes" id="UP000638043">
    <property type="component" value="Unassembled WGS sequence"/>
</dbReference>
<feature type="transmembrane region" description="Helical" evidence="1">
    <location>
        <begin position="60"/>
        <end position="83"/>
    </location>
</feature>
<evidence type="ECO:0000256" key="1">
    <source>
        <dbReference type="SAM" id="Phobius"/>
    </source>
</evidence>
<evidence type="ECO:0000313" key="2">
    <source>
        <dbReference type="EMBL" id="GGO58928.1"/>
    </source>
</evidence>
<sequence length="91" mass="10158">MRRPLNGPLHRVDYGRRTRASLAEVPISLTDRSGRIDPRGRFRAFFLPFHVWRHMDGSHILLTVVGILAALSAVTSVGAMFALGRGKAYDK</sequence>
<evidence type="ECO:0000313" key="3">
    <source>
        <dbReference type="Proteomes" id="UP000638043"/>
    </source>
</evidence>
<name>A0ABQ2MZM3_9MICO</name>